<feature type="region of interest" description="Disordered" evidence="1">
    <location>
        <begin position="53"/>
        <end position="73"/>
    </location>
</feature>
<gene>
    <name evidence="2" type="ORF">E5288_WYG006800</name>
</gene>
<reference evidence="2" key="1">
    <citation type="submission" date="2019-10" db="EMBL/GenBank/DDBJ databases">
        <title>The sequence and de novo assembly of the wild yak genome.</title>
        <authorList>
            <person name="Liu Y."/>
        </authorList>
    </citation>
    <scope>NUCLEOTIDE SEQUENCE [LARGE SCALE GENOMIC DNA]</scope>
    <source>
        <strain evidence="2">WY2019</strain>
    </source>
</reference>
<comment type="caution">
    <text evidence="2">The sequence shown here is derived from an EMBL/GenBank/DDBJ whole genome shotgun (WGS) entry which is preliminary data.</text>
</comment>
<evidence type="ECO:0000313" key="3">
    <source>
        <dbReference type="Proteomes" id="UP000322234"/>
    </source>
</evidence>
<organism evidence="2 3">
    <name type="scientific">Bos mutus</name>
    <name type="common">wild yak</name>
    <dbReference type="NCBI Taxonomy" id="72004"/>
    <lineage>
        <taxon>Eukaryota</taxon>
        <taxon>Metazoa</taxon>
        <taxon>Chordata</taxon>
        <taxon>Craniata</taxon>
        <taxon>Vertebrata</taxon>
        <taxon>Euteleostomi</taxon>
        <taxon>Mammalia</taxon>
        <taxon>Eutheria</taxon>
        <taxon>Laurasiatheria</taxon>
        <taxon>Artiodactyla</taxon>
        <taxon>Ruminantia</taxon>
        <taxon>Pecora</taxon>
        <taxon>Bovidae</taxon>
        <taxon>Bovinae</taxon>
        <taxon>Bos</taxon>
    </lineage>
</organism>
<dbReference type="Proteomes" id="UP000322234">
    <property type="component" value="Unassembled WGS sequence"/>
</dbReference>
<accession>A0A6B0RVD9</accession>
<sequence>MGFPEAARTSRSGSHAAAMAFKDTSKTLMEPEVAIHQIRITFTSHSVRSLEKPCARQRCKGKESQSERTCSDA</sequence>
<dbReference type="AlphaFoldDB" id="A0A6B0RVD9"/>
<proteinExistence type="predicted"/>
<dbReference type="EMBL" id="VBQZ03000068">
    <property type="protein sequence ID" value="MXQ91223.1"/>
    <property type="molecule type" value="Genomic_DNA"/>
</dbReference>
<evidence type="ECO:0000313" key="2">
    <source>
        <dbReference type="EMBL" id="MXQ91223.1"/>
    </source>
</evidence>
<keyword evidence="3" id="KW-1185">Reference proteome</keyword>
<protein>
    <submittedName>
        <fullName evidence="2">Uncharacterized protein</fullName>
    </submittedName>
</protein>
<name>A0A6B0RVD9_9CETA</name>
<evidence type="ECO:0000256" key="1">
    <source>
        <dbReference type="SAM" id="MobiDB-lite"/>
    </source>
</evidence>